<feature type="region of interest" description="Disordered" evidence="1">
    <location>
        <begin position="260"/>
        <end position="354"/>
    </location>
</feature>
<dbReference type="Proteomes" id="UP001153076">
    <property type="component" value="Unassembled WGS sequence"/>
</dbReference>
<dbReference type="OrthoDB" id="2610923at2759"/>
<dbReference type="Pfam" id="PF14372">
    <property type="entry name" value="hAT-like_RNase-H"/>
    <property type="match status" value="1"/>
</dbReference>
<dbReference type="PANTHER" id="PTHR23272:SF183">
    <property type="entry name" value="ZINC FINGER BED DOMAIN-CONTAINING PROTEIN RICESLEEPER 1-LIKE"/>
    <property type="match status" value="1"/>
</dbReference>
<feature type="compositionally biased region" description="Basic and acidic residues" evidence="1">
    <location>
        <begin position="321"/>
        <end position="347"/>
    </location>
</feature>
<proteinExistence type="predicted"/>
<name>A0A9Q1JW98_9CARY</name>
<feature type="compositionally biased region" description="Acidic residues" evidence="1">
    <location>
        <begin position="307"/>
        <end position="320"/>
    </location>
</feature>
<evidence type="ECO:0000259" key="2">
    <source>
        <dbReference type="Pfam" id="PF14372"/>
    </source>
</evidence>
<dbReference type="PANTHER" id="PTHR23272">
    <property type="entry name" value="BED FINGER-RELATED"/>
    <property type="match status" value="1"/>
</dbReference>
<evidence type="ECO:0000313" key="4">
    <source>
        <dbReference type="Proteomes" id="UP001153076"/>
    </source>
</evidence>
<keyword evidence="4" id="KW-1185">Reference proteome</keyword>
<dbReference type="InterPro" id="IPR012337">
    <property type="entry name" value="RNaseH-like_sf"/>
</dbReference>
<dbReference type="SUPFAM" id="SSF53098">
    <property type="entry name" value="Ribonuclease H-like"/>
    <property type="match status" value="1"/>
</dbReference>
<dbReference type="InterPro" id="IPR025525">
    <property type="entry name" value="hAT-like_transposase_RNase-H"/>
</dbReference>
<evidence type="ECO:0000313" key="3">
    <source>
        <dbReference type="EMBL" id="KAJ8432040.1"/>
    </source>
</evidence>
<sequence length="354" mass="40439">MNSVLGSGNPTSNLFFTKVYRIKMVLDKNYELEEDWLKEMISNMKQEFDKYWDECNLLMAIGGVEFIYHKIFPSNKASDHVLQVKNSVKELFNEYVPEYCTAMDEHANRETPSGSVQSQKSKLDIYLEEGCYICDGDANSFDALKCWSANNLKFWVLSTMAIDIPWLQRLLLVPGAGGLIDSCRASLSSETVKVLLCRVDWCRILHGVKKKREVNKGERIEEVILPIPRYRVEVGRLMSRLNILVRVQVKYFTLLRESSNQDLPSPIGEDEVEDTTSKEEDNVKEEKESPCHEDATGDLRATPLSEPGEDDLDPLNESDEEPNKEAEEEPKRDSDFEEENASKESKPRGTHQGV</sequence>
<dbReference type="EMBL" id="JAKOGI010000644">
    <property type="protein sequence ID" value="KAJ8432040.1"/>
    <property type="molecule type" value="Genomic_DNA"/>
</dbReference>
<organism evidence="3 4">
    <name type="scientific">Carnegiea gigantea</name>
    <dbReference type="NCBI Taxonomy" id="171969"/>
    <lineage>
        <taxon>Eukaryota</taxon>
        <taxon>Viridiplantae</taxon>
        <taxon>Streptophyta</taxon>
        <taxon>Embryophyta</taxon>
        <taxon>Tracheophyta</taxon>
        <taxon>Spermatophyta</taxon>
        <taxon>Magnoliopsida</taxon>
        <taxon>eudicotyledons</taxon>
        <taxon>Gunneridae</taxon>
        <taxon>Pentapetalae</taxon>
        <taxon>Caryophyllales</taxon>
        <taxon>Cactineae</taxon>
        <taxon>Cactaceae</taxon>
        <taxon>Cactoideae</taxon>
        <taxon>Echinocereeae</taxon>
        <taxon>Carnegiea</taxon>
    </lineage>
</organism>
<dbReference type="AlphaFoldDB" id="A0A9Q1JW98"/>
<reference evidence="3" key="1">
    <citation type="submission" date="2022-04" db="EMBL/GenBank/DDBJ databases">
        <title>Carnegiea gigantea Genome sequencing and assembly v2.</title>
        <authorList>
            <person name="Copetti D."/>
            <person name="Sanderson M.J."/>
            <person name="Burquez A."/>
            <person name="Wojciechowski M.F."/>
        </authorList>
    </citation>
    <scope>NUCLEOTIDE SEQUENCE</scope>
    <source>
        <strain evidence="3">SGP5-SGP5p</strain>
        <tissue evidence="3">Aerial part</tissue>
    </source>
</reference>
<feature type="compositionally biased region" description="Basic and acidic residues" evidence="1">
    <location>
        <begin position="275"/>
        <end position="297"/>
    </location>
</feature>
<accession>A0A9Q1JW98</accession>
<evidence type="ECO:0000256" key="1">
    <source>
        <dbReference type="SAM" id="MobiDB-lite"/>
    </source>
</evidence>
<feature type="domain" description="hAT-like transposase RNase-H fold" evidence="2">
    <location>
        <begin position="7"/>
        <end position="95"/>
    </location>
</feature>
<protein>
    <recommendedName>
        <fullName evidence="2">hAT-like transposase RNase-H fold domain-containing protein</fullName>
    </recommendedName>
</protein>
<comment type="caution">
    <text evidence="3">The sequence shown here is derived from an EMBL/GenBank/DDBJ whole genome shotgun (WGS) entry which is preliminary data.</text>
</comment>
<gene>
    <name evidence="3" type="ORF">Cgig2_020584</name>
</gene>
<dbReference type="GO" id="GO:0003677">
    <property type="term" value="F:DNA binding"/>
    <property type="evidence" value="ECO:0007669"/>
    <property type="project" value="InterPro"/>
</dbReference>